<reference evidence="9" key="1">
    <citation type="submission" date="2025-05" db="UniProtKB">
        <authorList>
            <consortium name="RefSeq"/>
        </authorList>
    </citation>
    <scope>NUCLEOTIDE SEQUENCE [LARGE SCALE GENOMIC DNA]</scope>
</reference>
<evidence type="ECO:0000256" key="2">
    <source>
        <dbReference type="ARBA" id="ARBA00010337"/>
    </source>
</evidence>
<evidence type="ECO:0000259" key="8">
    <source>
        <dbReference type="Pfam" id="PF17681"/>
    </source>
</evidence>
<keyword evidence="3" id="KW-0963">Cytoplasm</keyword>
<accession>A0ABM4EGQ0</accession>
<dbReference type="PANTHER" id="PTHR19302">
    <property type="entry name" value="GAMMA TUBULIN COMPLEX PROTEIN"/>
    <property type="match status" value="1"/>
</dbReference>
<feature type="compositionally biased region" description="Polar residues" evidence="6">
    <location>
        <begin position="226"/>
        <end position="242"/>
    </location>
</feature>
<evidence type="ECO:0000256" key="1">
    <source>
        <dbReference type="ARBA" id="ARBA00004300"/>
    </source>
</evidence>
<gene>
    <name evidence="10" type="primary">TUBGCP3</name>
</gene>
<protein>
    <submittedName>
        <fullName evidence="10">Gamma-tubulin complex component 3 isoform X1</fullName>
    </submittedName>
</protein>
<evidence type="ECO:0000256" key="5">
    <source>
        <dbReference type="ARBA" id="ARBA00023212"/>
    </source>
</evidence>
<dbReference type="GeneID" id="106490661"/>
<keyword evidence="5" id="KW-0206">Cytoskeleton</keyword>
<dbReference type="Gene3D" id="1.20.120.1900">
    <property type="entry name" value="Gamma-tubulin complex, C-terminal domain"/>
    <property type="match status" value="1"/>
</dbReference>
<proteinExistence type="inferred from homology"/>
<feature type="domain" description="Gamma tubulin complex component C-terminal" evidence="7">
    <location>
        <begin position="624"/>
        <end position="955"/>
    </location>
</feature>
<keyword evidence="9" id="KW-1185">Reference proteome</keyword>
<dbReference type="InterPro" id="IPR040457">
    <property type="entry name" value="GCP_C"/>
</dbReference>
<dbReference type="Pfam" id="PF04130">
    <property type="entry name" value="GCP_C_terminal"/>
    <property type="match status" value="1"/>
</dbReference>
<dbReference type="InterPro" id="IPR041470">
    <property type="entry name" value="GCP_N"/>
</dbReference>
<reference evidence="10" key="2">
    <citation type="submission" date="2025-08" db="UniProtKB">
        <authorList>
            <consortium name="RefSeq"/>
        </authorList>
    </citation>
    <scope>IDENTIFICATION</scope>
    <source>
        <tissue evidence="10">Blood</tissue>
    </source>
</reference>
<evidence type="ECO:0000313" key="9">
    <source>
        <dbReference type="Proteomes" id="UP001652627"/>
    </source>
</evidence>
<feature type="domain" description="Gamma tubulin complex component protein N-terminal" evidence="8">
    <location>
        <begin position="263"/>
        <end position="621"/>
    </location>
</feature>
<feature type="region of interest" description="Disordered" evidence="6">
    <location>
        <begin position="226"/>
        <end position="253"/>
    </location>
</feature>
<evidence type="ECO:0000256" key="6">
    <source>
        <dbReference type="SAM" id="MobiDB-lite"/>
    </source>
</evidence>
<dbReference type="InterPro" id="IPR007259">
    <property type="entry name" value="GCP"/>
</dbReference>
<organism evidence="9 10">
    <name type="scientific">Apteryx mantelli</name>
    <name type="common">North Island brown kiwi</name>
    <dbReference type="NCBI Taxonomy" id="2696672"/>
    <lineage>
        <taxon>Eukaryota</taxon>
        <taxon>Metazoa</taxon>
        <taxon>Chordata</taxon>
        <taxon>Craniata</taxon>
        <taxon>Vertebrata</taxon>
        <taxon>Euteleostomi</taxon>
        <taxon>Archelosauria</taxon>
        <taxon>Archosauria</taxon>
        <taxon>Dinosauria</taxon>
        <taxon>Saurischia</taxon>
        <taxon>Theropoda</taxon>
        <taxon>Coelurosauria</taxon>
        <taxon>Aves</taxon>
        <taxon>Palaeognathae</taxon>
        <taxon>Apterygiformes</taxon>
        <taxon>Apterygidae</taxon>
        <taxon>Apteryx</taxon>
    </lineage>
</organism>
<evidence type="ECO:0000256" key="3">
    <source>
        <dbReference type="ARBA" id="ARBA00022490"/>
    </source>
</evidence>
<comment type="similarity">
    <text evidence="2">Belongs to the TUBGCP family.</text>
</comment>
<dbReference type="RefSeq" id="XP_067151881.1">
    <property type="nucleotide sequence ID" value="XM_067295780.1"/>
</dbReference>
<comment type="subcellular location">
    <subcellularLocation>
        <location evidence="1">Cytoplasm</location>
        <location evidence="1">Cytoskeleton</location>
        <location evidence="1">Microtubule organizing center</location>
        <location evidence="1">Centrosome</location>
    </subcellularLocation>
</comment>
<evidence type="ECO:0000256" key="4">
    <source>
        <dbReference type="ARBA" id="ARBA00022701"/>
    </source>
</evidence>
<evidence type="ECO:0000259" key="7">
    <source>
        <dbReference type="Pfam" id="PF04130"/>
    </source>
</evidence>
<dbReference type="Pfam" id="PF17681">
    <property type="entry name" value="GCP_N_terminal"/>
    <property type="match status" value="1"/>
</dbReference>
<name>A0ABM4EGQ0_9AVES</name>
<keyword evidence="4" id="KW-0493">Microtubule</keyword>
<dbReference type="Proteomes" id="UP001652627">
    <property type="component" value="Chromosome 1"/>
</dbReference>
<sequence>MPPRVNLLWAIPYFEEGWFQQDLRSFFNFSEELFVSSADAAQQFQYAVRVIGSNFAPTVERDEFLVAEKIKKELVRQRREADAALFSELYRKLSSQGVLKNKWSILYLLLNLSEDPRKQSNKVSSYATLFAQALPRDAHSTPYYYARPQSLPLNYQDRNAQSAQSSGSMGSSGISSISLYALNGPTPTPQSLLPGQSYQAPGVGDCLRQQLGSRLAWTLTASQPSLQSTTSKSLPNALSRSVSRSRREGDTSGSVEITEANLVRDVLYVFQGIDGKNIKMCNSENCYKVEGKVSLSKSLRDTTSRLAELGWLHNKIRKYTDQRSLDRAFGLVGQSFCAALHQELKEYYRLLSVLHSQLQLEDDQGVNLGLESSLTLRRLLVWTYDPKIRLKTLAALVDHCQGRKGGELASAVHAYTKTGDPYMRSLVQHILGLVSHPVLNFLYRWIYDGELEDTYHEFFVASDPTVKTDRLWHDKYTLRKSMIPSFITMEQSKKVLLIGKSINFLHQVCHDQTPSTKMIAVAKSAESPKDVGTMPLRAVLPEQCKNCSVRSNQISVLSGVSCSRDLGEMPPLVSVSDWKGYFEDSFPTADLFTDLENAFQEKIDAAYFETSKYLLDVLNKKYNLLEHMQAMRRYLLLGQGDFIRHLMDLLKPELARPATTLYQHNLTGILETAVRATNAQFDNPEILKRLDVRLLEVSPGDTGWDVFSLDYHVDGPIATVFTRECMSHYLRVFNFLWRAKRMEYILTDIWKGHMCNAKLLKCMPELSGVLHQCHVLASEMVHFIHQMQYYITFEVLECSWDELWNKVRQAQDLDHIIAAHEVFLDTIIARCLLDSDSRVLLNQLRAVFDQIIELQNAQDAMYRAALEELQLRLQFEERRKQRELEGEWGVTASEEEEENRRIKEFQESIPKMCSQLRILTHFYQGIVQQFLVLLTTSSDESLRFLSFRLDFNEHYKAREPRLRISLGTRGRRSSHM</sequence>
<dbReference type="PANTHER" id="PTHR19302:SF14">
    <property type="entry name" value="GAMMA-TUBULIN COMPLEX COMPONENT 3"/>
    <property type="match status" value="1"/>
</dbReference>
<evidence type="ECO:0000313" key="10">
    <source>
        <dbReference type="RefSeq" id="XP_067151881.1"/>
    </source>
</evidence>
<dbReference type="InterPro" id="IPR042241">
    <property type="entry name" value="GCP_C_sf"/>
</dbReference>